<dbReference type="InterPro" id="IPR003029">
    <property type="entry name" value="S1_domain"/>
</dbReference>
<feature type="domain" description="S1 motif" evidence="5">
    <location>
        <begin position="265"/>
        <end position="331"/>
    </location>
</feature>
<evidence type="ECO:0000256" key="2">
    <source>
        <dbReference type="ARBA" id="ARBA00022737"/>
    </source>
</evidence>
<evidence type="ECO:0000256" key="4">
    <source>
        <dbReference type="SAM" id="MobiDB-lite"/>
    </source>
</evidence>
<reference evidence="6" key="2">
    <citation type="submission" date="2021-01" db="UniProtKB">
        <authorList>
            <consortium name="EnsemblPlants"/>
        </authorList>
    </citation>
    <scope>IDENTIFICATION</scope>
</reference>
<dbReference type="GO" id="GO:0003723">
    <property type="term" value="F:RNA binding"/>
    <property type="evidence" value="ECO:0007669"/>
    <property type="project" value="TreeGrafter"/>
</dbReference>
<dbReference type="CDD" id="cd05693">
    <property type="entry name" value="S1_Rrp5_repeat_hs1_sc1"/>
    <property type="match status" value="1"/>
</dbReference>
<sequence>MGAKKNFKDGEKKKKKMSKSNGDGPDINKASKQSFKPSNDAVFKPKPQQPLQLEDDEVPDFPRGGGSSLSQQEREEIYAEVDAEFEAEQRGLKKRKKGGKRVTRKADDDFGSLFGDGITGKLPRFANKITFKKLKKNEEYDIRAHYNELRGLPSLSSFLGKNISPGMKLWGVISEVNEKDLVIGLPGGLRGLVRMPDALDPDVKSEITDIESNILPSRFHVGQLVSCIVLRLDDDKKEKGKPKIWLSLRLSLLHKGFTLDAVQEGMVLTAYVKSIEDHGYTLHFGSPSFSGFLLKNDQAVSGEIEVKIGQLLQGVVGRIDKVHKVIYLSCDLDTVSKCVTKDLKGISIDLLVPGMMVNARVQSTLENGVMLSFLTYFTGTVDLFHLQNSYPNSHWKDDYNKNKKVNARILFIDPSTRAIGLTLNSHLVHNKAPPSHVKTGDIYDNSKVVRVDKGWGLLLEIQSIPVSTPAYVSISDVAEEEVRKLEKKFKEGSHVRVRVLGFRHLEGLATGILKAGALEDPVFTHSDVKPGMVVRAKIIAVDSFGAIVQFPGGVKALCPVQHMSEFEIAKPGKKFKVGAELVFRVLGCKSKRITVTHKKTLVKSKLGILSSYADATDGLITHGWITKIEKHGCFIRFYNGVQGFAPRLVSNHLDYSFDNFLSD</sequence>
<reference evidence="6 7" key="1">
    <citation type="journal article" date="2016" name="G3 (Bethesda)">
        <title>First Draft Assembly and Annotation of the Genome of a California Endemic Oak Quercus lobata Nee (Fagaceae).</title>
        <authorList>
            <person name="Sork V.L."/>
            <person name="Fitz-Gibbon S.T."/>
            <person name="Puiu D."/>
            <person name="Crepeau M."/>
            <person name="Gugger P.F."/>
            <person name="Sherman R."/>
            <person name="Stevens K."/>
            <person name="Langley C.H."/>
            <person name="Pellegrini M."/>
            <person name="Salzberg S.L."/>
        </authorList>
    </citation>
    <scope>NUCLEOTIDE SEQUENCE [LARGE SCALE GENOMIC DNA]</scope>
    <source>
        <strain evidence="6 7">cv. SW786</strain>
    </source>
</reference>
<dbReference type="InterPro" id="IPR048059">
    <property type="entry name" value="Rrp5_S1_rpt_hs1_sc1"/>
</dbReference>
<dbReference type="Pfam" id="PF23459">
    <property type="entry name" value="S1_RRP5"/>
    <property type="match status" value="1"/>
</dbReference>
<dbReference type="FunFam" id="2.40.50.140:FF:000148">
    <property type="entry name" value="protein RRP5 homolog isoform X1"/>
    <property type="match status" value="1"/>
</dbReference>
<dbReference type="PANTHER" id="PTHR23270">
    <property type="entry name" value="PROGRAMMED CELL DEATH PROTEIN 11 PRE-RRNA PROCESSING PROTEIN RRP5"/>
    <property type="match status" value="1"/>
</dbReference>
<dbReference type="AlphaFoldDB" id="A0A7N2R7T4"/>
<dbReference type="Pfam" id="PF00575">
    <property type="entry name" value="S1"/>
    <property type="match status" value="1"/>
</dbReference>
<dbReference type="Proteomes" id="UP000594261">
    <property type="component" value="Chromosome 7"/>
</dbReference>
<dbReference type="OMA" id="GYTVKCL"/>
<evidence type="ECO:0000256" key="1">
    <source>
        <dbReference type="ARBA" id="ARBA00004123"/>
    </source>
</evidence>
<keyword evidence="7" id="KW-1185">Reference proteome</keyword>
<dbReference type="GO" id="GO:0006364">
    <property type="term" value="P:rRNA processing"/>
    <property type="evidence" value="ECO:0007669"/>
    <property type="project" value="InterPro"/>
</dbReference>
<protein>
    <recommendedName>
        <fullName evidence="5">S1 motif domain-containing protein</fullName>
    </recommendedName>
</protein>
<feature type="compositionally biased region" description="Basic and acidic residues" evidence="4">
    <location>
        <begin position="1"/>
        <end position="12"/>
    </location>
</feature>
<dbReference type="EnsemblPlants" id="QL07p025506:mrna">
    <property type="protein sequence ID" value="QL07p025506:mrna"/>
    <property type="gene ID" value="QL07p025506"/>
</dbReference>
<feature type="domain" description="S1 motif" evidence="5">
    <location>
        <begin position="531"/>
        <end position="598"/>
    </location>
</feature>
<dbReference type="CDD" id="cd05695">
    <property type="entry name" value="S1_Rrp5_repeat_hs3"/>
    <property type="match status" value="1"/>
</dbReference>
<dbReference type="GO" id="GO:0032040">
    <property type="term" value="C:small-subunit processome"/>
    <property type="evidence" value="ECO:0007669"/>
    <property type="project" value="TreeGrafter"/>
</dbReference>
<dbReference type="InterPro" id="IPR012340">
    <property type="entry name" value="NA-bd_OB-fold"/>
</dbReference>
<dbReference type="InterPro" id="IPR057301">
    <property type="entry name" value="Rrp5_OB_4th"/>
</dbReference>
<feature type="domain" description="S1 motif" evidence="5">
    <location>
        <begin position="440"/>
        <end position="500"/>
    </location>
</feature>
<dbReference type="InterPro" id="IPR057302">
    <property type="entry name" value="Rrp5_S1"/>
</dbReference>
<organism evidence="6 7">
    <name type="scientific">Quercus lobata</name>
    <name type="common">Valley oak</name>
    <dbReference type="NCBI Taxonomy" id="97700"/>
    <lineage>
        <taxon>Eukaryota</taxon>
        <taxon>Viridiplantae</taxon>
        <taxon>Streptophyta</taxon>
        <taxon>Embryophyta</taxon>
        <taxon>Tracheophyta</taxon>
        <taxon>Spermatophyta</taxon>
        <taxon>Magnoliopsida</taxon>
        <taxon>eudicotyledons</taxon>
        <taxon>Gunneridae</taxon>
        <taxon>Pentapetalae</taxon>
        <taxon>rosids</taxon>
        <taxon>fabids</taxon>
        <taxon>Fagales</taxon>
        <taxon>Fagaceae</taxon>
        <taxon>Quercus</taxon>
    </lineage>
</organism>
<dbReference type="InterPro" id="IPR045209">
    <property type="entry name" value="Rrp5"/>
</dbReference>
<dbReference type="FunFam" id="2.40.50.140:FF:000179">
    <property type="entry name" value="rRNA biogenesis protein RRP5"/>
    <property type="match status" value="1"/>
</dbReference>
<dbReference type="InParanoid" id="A0A7N2R7T4"/>
<keyword evidence="3" id="KW-0539">Nucleus</keyword>
<accession>A0A7N2R7T4</accession>
<feature type="domain" description="S1 motif" evidence="5">
    <location>
        <begin position="166"/>
        <end position="249"/>
    </location>
</feature>
<evidence type="ECO:0000313" key="7">
    <source>
        <dbReference type="Proteomes" id="UP000594261"/>
    </source>
</evidence>
<dbReference type="Gramene" id="QL07p025506:mrna">
    <property type="protein sequence ID" value="QL07p025506:mrna"/>
    <property type="gene ID" value="QL07p025506"/>
</dbReference>
<dbReference type="EMBL" id="LRBV02000007">
    <property type="status" value="NOT_ANNOTATED_CDS"/>
    <property type="molecule type" value="Genomic_DNA"/>
</dbReference>
<dbReference type="Gene3D" id="2.40.50.140">
    <property type="entry name" value="Nucleic acid-binding proteins"/>
    <property type="match status" value="5"/>
</dbReference>
<proteinExistence type="predicted"/>
<feature type="region of interest" description="Disordered" evidence="4">
    <location>
        <begin position="1"/>
        <end position="75"/>
    </location>
</feature>
<name>A0A7N2R7T4_QUELO</name>
<dbReference type="PANTHER" id="PTHR23270:SF10">
    <property type="entry name" value="PROTEIN RRP5 HOMOLOG"/>
    <property type="match status" value="1"/>
</dbReference>
<evidence type="ECO:0000256" key="3">
    <source>
        <dbReference type="ARBA" id="ARBA00023242"/>
    </source>
</evidence>
<dbReference type="Pfam" id="PF24685">
    <property type="entry name" value="OB_RRP5_4th"/>
    <property type="match status" value="1"/>
</dbReference>
<feature type="domain" description="S1 motif" evidence="5">
    <location>
        <begin position="354"/>
        <end position="424"/>
    </location>
</feature>
<dbReference type="SMART" id="SM00316">
    <property type="entry name" value="S1"/>
    <property type="match status" value="5"/>
</dbReference>
<keyword evidence="2" id="KW-0677">Repeat</keyword>
<dbReference type="PROSITE" id="PS50126">
    <property type="entry name" value="S1"/>
    <property type="match status" value="5"/>
</dbReference>
<comment type="subcellular location">
    <subcellularLocation>
        <location evidence="1">Nucleus</location>
    </subcellularLocation>
</comment>
<dbReference type="SUPFAM" id="SSF50249">
    <property type="entry name" value="Nucleic acid-binding proteins"/>
    <property type="match status" value="4"/>
</dbReference>
<evidence type="ECO:0000259" key="5">
    <source>
        <dbReference type="PROSITE" id="PS50126"/>
    </source>
</evidence>
<evidence type="ECO:0000313" key="6">
    <source>
        <dbReference type="EnsemblPlants" id="QL07p025506:mrna"/>
    </source>
</evidence>